<dbReference type="Gene3D" id="3.20.20.70">
    <property type="entry name" value="Aldolase class I"/>
    <property type="match status" value="1"/>
</dbReference>
<dbReference type="NCBIfam" id="TIGR00262">
    <property type="entry name" value="trpA"/>
    <property type="match status" value="1"/>
</dbReference>
<evidence type="ECO:0000256" key="3">
    <source>
        <dbReference type="ARBA" id="ARBA00011270"/>
    </source>
</evidence>
<dbReference type="InterPro" id="IPR013785">
    <property type="entry name" value="Aldolase_TIM"/>
</dbReference>
<comment type="catalytic activity">
    <reaction evidence="8 9">
        <text>(1S,2R)-1-C-(indol-3-yl)glycerol 3-phosphate + L-serine = D-glyceraldehyde 3-phosphate + L-tryptophan + H2O</text>
        <dbReference type="Rhea" id="RHEA:10532"/>
        <dbReference type="ChEBI" id="CHEBI:15377"/>
        <dbReference type="ChEBI" id="CHEBI:33384"/>
        <dbReference type="ChEBI" id="CHEBI:57912"/>
        <dbReference type="ChEBI" id="CHEBI:58866"/>
        <dbReference type="ChEBI" id="CHEBI:59776"/>
        <dbReference type="EC" id="4.2.1.20"/>
    </reaction>
</comment>
<feature type="active site" description="Proton acceptor" evidence="9">
    <location>
        <position position="49"/>
    </location>
</feature>
<organism evidence="11 12">
    <name type="scientific">Acidihalobacter yilgarnensis</name>
    <dbReference type="NCBI Taxonomy" id="2819280"/>
    <lineage>
        <taxon>Bacteria</taxon>
        <taxon>Pseudomonadati</taxon>
        <taxon>Pseudomonadota</taxon>
        <taxon>Gammaproteobacteria</taxon>
        <taxon>Chromatiales</taxon>
        <taxon>Ectothiorhodospiraceae</taxon>
        <taxon>Acidihalobacter</taxon>
    </lineage>
</organism>
<dbReference type="EC" id="4.2.1.20" evidence="9"/>
<comment type="similarity">
    <text evidence="9 10">Belongs to the TrpA family.</text>
</comment>
<dbReference type="CDD" id="cd04724">
    <property type="entry name" value="Tryptophan_synthase_alpha"/>
    <property type="match status" value="1"/>
</dbReference>
<evidence type="ECO:0000256" key="4">
    <source>
        <dbReference type="ARBA" id="ARBA00022605"/>
    </source>
</evidence>
<name>A0A1D8IM08_9GAMM</name>
<evidence type="ECO:0000256" key="10">
    <source>
        <dbReference type="RuleBase" id="RU003662"/>
    </source>
</evidence>
<keyword evidence="12" id="KW-1185">Reference proteome</keyword>
<comment type="function">
    <text evidence="1 9">The alpha subunit is responsible for the aldol cleavage of indoleglycerol phosphate to indole and glyceraldehyde 3-phosphate.</text>
</comment>
<evidence type="ECO:0000256" key="1">
    <source>
        <dbReference type="ARBA" id="ARBA00003365"/>
    </source>
</evidence>
<proteinExistence type="inferred from homology"/>
<dbReference type="KEGG" id="aprs:BI364_05435"/>
<evidence type="ECO:0000256" key="2">
    <source>
        <dbReference type="ARBA" id="ARBA00004733"/>
    </source>
</evidence>
<dbReference type="InterPro" id="IPR002028">
    <property type="entry name" value="Trp_synthase_suA"/>
</dbReference>
<dbReference type="PANTHER" id="PTHR43406:SF1">
    <property type="entry name" value="TRYPTOPHAN SYNTHASE ALPHA CHAIN, CHLOROPLASTIC"/>
    <property type="match status" value="1"/>
</dbReference>
<sequence>MSLIKERFDRLQRQGRKALVTYITAGDPSPEVTLQLMHALVRSGADLLELGVPFSDPMADGPVIQAACERALVHHVGLRRVIELVREFRREDMTTPVVLMGYLNPIEVMGYEVFAQAAAAAGVDGLLTVDLPPEEAISVLGPIRAQGLDPIFLIAPTSVDARIESICKQAQGFVYYVSLKGVTGATTLDVESVAERVEAIRRHTDLPVGVGFGINDAETAGRVAAVADAVVVGSAVVRLIEAHGSEPERLIEAVAHLIGGMREAIDASSSERATAQPGAGGIR</sequence>
<feature type="active site" description="Proton acceptor" evidence="9">
    <location>
        <position position="60"/>
    </location>
</feature>
<keyword evidence="4 9" id="KW-0028">Amino-acid biosynthesis</keyword>
<evidence type="ECO:0000256" key="8">
    <source>
        <dbReference type="ARBA" id="ARBA00049047"/>
    </source>
</evidence>
<dbReference type="SUPFAM" id="SSF51366">
    <property type="entry name" value="Ribulose-phoshate binding barrel"/>
    <property type="match status" value="1"/>
</dbReference>
<dbReference type="PANTHER" id="PTHR43406">
    <property type="entry name" value="TRYPTOPHAN SYNTHASE, ALPHA CHAIN"/>
    <property type="match status" value="1"/>
</dbReference>
<protein>
    <recommendedName>
        <fullName evidence="9">Tryptophan synthase alpha chain</fullName>
        <ecNumber evidence="9">4.2.1.20</ecNumber>
    </recommendedName>
</protein>
<dbReference type="PROSITE" id="PS00167">
    <property type="entry name" value="TRP_SYNTHASE_ALPHA"/>
    <property type="match status" value="1"/>
</dbReference>
<comment type="pathway">
    <text evidence="2 9">Amino-acid biosynthesis; L-tryptophan biosynthesis; L-tryptophan from chorismate: step 5/5.</text>
</comment>
<dbReference type="HAMAP" id="MF_00131">
    <property type="entry name" value="Trp_synth_alpha"/>
    <property type="match status" value="1"/>
</dbReference>
<dbReference type="InterPro" id="IPR011060">
    <property type="entry name" value="RibuloseP-bd_barrel"/>
</dbReference>
<keyword evidence="7 9" id="KW-0456">Lyase</keyword>
<gene>
    <name evidence="9" type="primary">trpA</name>
    <name evidence="11" type="ORF">BI364_05435</name>
</gene>
<keyword evidence="6 9" id="KW-0057">Aromatic amino acid biosynthesis</keyword>
<keyword evidence="5 9" id="KW-0822">Tryptophan biosynthesis</keyword>
<reference evidence="12" key="1">
    <citation type="submission" date="2016-09" db="EMBL/GenBank/DDBJ databases">
        <title>Acidihalobacter prosperus F5.</title>
        <authorList>
            <person name="Khaleque H.N."/>
            <person name="Ramsay J.P."/>
            <person name="Kaksonen A.H."/>
            <person name="Boxall N.J."/>
            <person name="Watkin E.L.J."/>
        </authorList>
    </citation>
    <scope>NUCLEOTIDE SEQUENCE [LARGE SCALE GENOMIC DNA]</scope>
    <source>
        <strain evidence="12">F5</strain>
    </source>
</reference>
<evidence type="ECO:0000256" key="6">
    <source>
        <dbReference type="ARBA" id="ARBA00023141"/>
    </source>
</evidence>
<evidence type="ECO:0000256" key="9">
    <source>
        <dbReference type="HAMAP-Rule" id="MF_00131"/>
    </source>
</evidence>
<accession>A0A1D8IM08</accession>
<evidence type="ECO:0000313" key="12">
    <source>
        <dbReference type="Proteomes" id="UP000095401"/>
    </source>
</evidence>
<comment type="subunit">
    <text evidence="3 9">Tetramer of two alpha and two beta chains.</text>
</comment>
<dbReference type="Pfam" id="PF00290">
    <property type="entry name" value="Trp_syntA"/>
    <property type="match status" value="1"/>
</dbReference>
<evidence type="ECO:0000313" key="11">
    <source>
        <dbReference type="EMBL" id="AOU97489.1"/>
    </source>
</evidence>
<dbReference type="UniPathway" id="UPA00035">
    <property type="reaction ID" value="UER00044"/>
</dbReference>
<dbReference type="AlphaFoldDB" id="A0A1D8IM08"/>
<evidence type="ECO:0000256" key="5">
    <source>
        <dbReference type="ARBA" id="ARBA00022822"/>
    </source>
</evidence>
<evidence type="ECO:0000256" key="7">
    <source>
        <dbReference type="ARBA" id="ARBA00023239"/>
    </source>
</evidence>
<dbReference type="GO" id="GO:0005829">
    <property type="term" value="C:cytosol"/>
    <property type="evidence" value="ECO:0007669"/>
    <property type="project" value="TreeGrafter"/>
</dbReference>
<dbReference type="GO" id="GO:0004834">
    <property type="term" value="F:tryptophan synthase activity"/>
    <property type="evidence" value="ECO:0007669"/>
    <property type="project" value="UniProtKB-UniRule"/>
</dbReference>
<dbReference type="FunFam" id="3.20.20.70:FF:000037">
    <property type="entry name" value="Tryptophan synthase alpha chain"/>
    <property type="match status" value="1"/>
</dbReference>
<dbReference type="InterPro" id="IPR018204">
    <property type="entry name" value="Trp_synthase_alpha_AS"/>
</dbReference>
<dbReference type="EMBL" id="CP017415">
    <property type="protein sequence ID" value="AOU97489.1"/>
    <property type="molecule type" value="Genomic_DNA"/>
</dbReference>
<dbReference type="Proteomes" id="UP000095401">
    <property type="component" value="Chromosome"/>
</dbReference>
<dbReference type="RefSeq" id="WP_070077874.1">
    <property type="nucleotide sequence ID" value="NZ_CP017415.1"/>
</dbReference>